<proteinExistence type="predicted"/>
<evidence type="ECO:0000313" key="3">
    <source>
        <dbReference type="Proteomes" id="UP000075883"/>
    </source>
</evidence>
<feature type="compositionally biased region" description="Low complexity" evidence="1">
    <location>
        <begin position="302"/>
        <end position="323"/>
    </location>
</feature>
<name>A0A182MHN5_9DIPT</name>
<reference evidence="2" key="2">
    <citation type="submission" date="2020-05" db="UniProtKB">
        <authorList>
            <consortium name="EnsemblMetazoa"/>
        </authorList>
    </citation>
    <scope>IDENTIFICATION</scope>
    <source>
        <strain evidence="2">A-37</strain>
    </source>
</reference>
<keyword evidence="3" id="KW-1185">Reference proteome</keyword>
<organism evidence="2 3">
    <name type="scientific">Anopheles culicifacies</name>
    <dbReference type="NCBI Taxonomy" id="139723"/>
    <lineage>
        <taxon>Eukaryota</taxon>
        <taxon>Metazoa</taxon>
        <taxon>Ecdysozoa</taxon>
        <taxon>Arthropoda</taxon>
        <taxon>Hexapoda</taxon>
        <taxon>Insecta</taxon>
        <taxon>Pterygota</taxon>
        <taxon>Neoptera</taxon>
        <taxon>Endopterygota</taxon>
        <taxon>Diptera</taxon>
        <taxon>Nematocera</taxon>
        <taxon>Culicoidea</taxon>
        <taxon>Culicidae</taxon>
        <taxon>Anophelinae</taxon>
        <taxon>Anopheles</taxon>
        <taxon>culicifacies species complex</taxon>
    </lineage>
</organism>
<feature type="region of interest" description="Disordered" evidence="1">
    <location>
        <begin position="1"/>
        <end position="36"/>
    </location>
</feature>
<protein>
    <submittedName>
        <fullName evidence="2">Uncharacterized protein</fullName>
    </submittedName>
</protein>
<evidence type="ECO:0000256" key="1">
    <source>
        <dbReference type="SAM" id="MobiDB-lite"/>
    </source>
</evidence>
<feature type="region of interest" description="Disordered" evidence="1">
    <location>
        <begin position="378"/>
        <end position="456"/>
    </location>
</feature>
<feature type="compositionally biased region" description="Polar residues" evidence="1">
    <location>
        <begin position="378"/>
        <end position="389"/>
    </location>
</feature>
<dbReference type="EnsemblMetazoa" id="ACUA018510-RA">
    <property type="protein sequence ID" value="ACUA018510-PA"/>
    <property type="gene ID" value="ACUA018510"/>
</dbReference>
<feature type="region of interest" description="Disordered" evidence="1">
    <location>
        <begin position="225"/>
        <end position="246"/>
    </location>
</feature>
<dbReference type="Proteomes" id="UP000075883">
    <property type="component" value="Unassembled WGS sequence"/>
</dbReference>
<feature type="compositionally biased region" description="Acidic residues" evidence="1">
    <location>
        <begin position="552"/>
        <end position="575"/>
    </location>
</feature>
<evidence type="ECO:0000313" key="2">
    <source>
        <dbReference type="EnsemblMetazoa" id="ACUA018510-PA"/>
    </source>
</evidence>
<feature type="compositionally biased region" description="Polar residues" evidence="1">
    <location>
        <begin position="651"/>
        <end position="665"/>
    </location>
</feature>
<feature type="compositionally biased region" description="Acidic residues" evidence="1">
    <location>
        <begin position="401"/>
        <end position="448"/>
    </location>
</feature>
<feature type="compositionally biased region" description="Low complexity" evidence="1">
    <location>
        <begin position="132"/>
        <end position="156"/>
    </location>
</feature>
<dbReference type="VEuPathDB" id="VectorBase:ACUA018510"/>
<feature type="compositionally biased region" description="Polar residues" evidence="1">
    <location>
        <begin position="55"/>
        <end position="65"/>
    </location>
</feature>
<feature type="compositionally biased region" description="Low complexity" evidence="1">
    <location>
        <begin position="90"/>
        <end position="104"/>
    </location>
</feature>
<accession>A0A182MHN5</accession>
<feature type="region of interest" description="Disordered" evidence="1">
    <location>
        <begin position="547"/>
        <end position="575"/>
    </location>
</feature>
<dbReference type="AlphaFoldDB" id="A0A182MHN5"/>
<feature type="region of interest" description="Disordered" evidence="1">
    <location>
        <begin position="288"/>
        <end position="336"/>
    </location>
</feature>
<feature type="region of interest" description="Disordered" evidence="1">
    <location>
        <begin position="783"/>
        <end position="807"/>
    </location>
</feature>
<dbReference type="EMBL" id="AXCM01005459">
    <property type="status" value="NOT_ANNOTATED_CDS"/>
    <property type="molecule type" value="Genomic_DNA"/>
</dbReference>
<feature type="region of interest" description="Disordered" evidence="1">
    <location>
        <begin position="643"/>
        <end position="665"/>
    </location>
</feature>
<sequence length="975" mass="105750">MFSRSIDFLDAATNGDSDHGHRVHRQQHQQQQQQELESHLRLLQYAAVGGHQSDALESSNNSNMKNHSESAETPPIPDSASIRISRRPRSSSMSGRDSYSYSSDNNKDNDREKPPRLVNGTNEPKLIKKRTLPTMPTSSTPTSSNGGTGAVATGTAKSEKAKVTERLEELLSKTKKILELEKMTKGGSGVVTSPLLGSHPNTAITPTTTDNRYILALDKLRDIHHYDSTPGGGTKPSGRSSRDSPGYDIAQEMEKITKSLLPAAPVSPEIAKDITTRKERPTTVLYASYQQQPPHPHRRTTPQESSPLSTTPLSTMSPSSSLLGGQTAPSRSSPFAADRQHLASTNFMEDHQPGDEQNVSAAMGALMNGFYSNSCFEDAPPSSSNTTVKSAGPRQRHPATDDSELEQDDDQEVDDEEEEEEDEEEEEEDEHDQEEAKDEEDEHDEEGTSDVSDRCDLSAMANLAELKELKSRILNGTNWRSQVLQKSVQELLRSGEGTDQLSVSQEQDASQAGETNRVKYIISKLQQSGISSGDLAIRTQHQVPPMAHCEDFSDSSSEEEDIEEANRQDDDEDCVDGPPIPVNGVVEQEKPSEIGIGKAKSLIQLYEQSSSTATNGAIGKPASNGPFASVPKDAYFHELPPRKLLPPPELSSMSGLTSRVHQTARSRNPLPSYLLQEGAGELFQQQPSDILQDQQGPAGGYAQQQSYFDELAFQSHHPLPQHRPTPPAMSSYPIPADGFLPPVGLPTPVNHHHPHGHLHMQQQQQQQEKLLTQRKYINPSSAVSLASTGTPSPEFPLYQHHHQQQPLPTPPITQPPYPSASSASVVIGGHSHAMMTMMAAGRKSVDQLSSNGEDSGYVSGKVSEIHIPSGGASPLLSATVSNVLIIPPPASSSSPKHFLPYSHHHHPLVTSMHHRNGTPPLAHHHGSVVTSIVPPPVGTPSAGLHPTTGQTTAQLHAAVEQKQQALYKLGASSLV</sequence>
<feature type="compositionally biased region" description="Basic and acidic residues" evidence="1">
    <location>
        <begin position="105"/>
        <end position="115"/>
    </location>
</feature>
<feature type="region of interest" description="Disordered" evidence="1">
    <location>
        <begin position="53"/>
        <end position="160"/>
    </location>
</feature>
<reference evidence="3" key="1">
    <citation type="submission" date="2013-09" db="EMBL/GenBank/DDBJ databases">
        <title>The Genome Sequence of Anopheles culicifacies species A.</title>
        <authorList>
            <consortium name="The Broad Institute Genomics Platform"/>
            <person name="Neafsey D.E."/>
            <person name="Besansky N."/>
            <person name="Howell P."/>
            <person name="Walton C."/>
            <person name="Young S.K."/>
            <person name="Zeng Q."/>
            <person name="Gargeya S."/>
            <person name="Fitzgerald M."/>
            <person name="Haas B."/>
            <person name="Abouelleil A."/>
            <person name="Allen A.W."/>
            <person name="Alvarado L."/>
            <person name="Arachchi H.M."/>
            <person name="Berlin A.M."/>
            <person name="Chapman S.B."/>
            <person name="Gainer-Dewar J."/>
            <person name="Goldberg J."/>
            <person name="Griggs A."/>
            <person name="Gujja S."/>
            <person name="Hansen M."/>
            <person name="Howarth C."/>
            <person name="Imamovic A."/>
            <person name="Ireland A."/>
            <person name="Larimer J."/>
            <person name="McCowan C."/>
            <person name="Murphy C."/>
            <person name="Pearson M."/>
            <person name="Poon T.W."/>
            <person name="Priest M."/>
            <person name="Roberts A."/>
            <person name="Saif S."/>
            <person name="Shea T."/>
            <person name="Sisk P."/>
            <person name="Sykes S."/>
            <person name="Wortman J."/>
            <person name="Nusbaum C."/>
            <person name="Birren B."/>
        </authorList>
    </citation>
    <scope>NUCLEOTIDE SEQUENCE [LARGE SCALE GENOMIC DNA]</scope>
    <source>
        <strain evidence="3">A-37</strain>
    </source>
</reference>
<dbReference type="STRING" id="139723.A0A182MHN5"/>